<name>A0A2P7Z4F9_9PEZI</name>
<accession>A0A2P7Z4F9</accession>
<dbReference type="STRING" id="40998.A0A2P7Z4F9"/>
<keyword evidence="1" id="KW-0732">Signal</keyword>
<keyword evidence="3" id="KW-1185">Reference proteome</keyword>
<dbReference type="Proteomes" id="UP000243723">
    <property type="component" value="Unassembled WGS sequence"/>
</dbReference>
<dbReference type="OrthoDB" id="5320938at2759"/>
<evidence type="ECO:0000256" key="1">
    <source>
        <dbReference type="SAM" id="SignalP"/>
    </source>
</evidence>
<comment type="caution">
    <text evidence="2">The sequence shown here is derived from an EMBL/GenBank/DDBJ whole genome shotgun (WGS) entry which is preliminary data.</text>
</comment>
<feature type="chain" id="PRO_5015200763" evidence="1">
    <location>
        <begin position="19"/>
        <end position="280"/>
    </location>
</feature>
<dbReference type="EMBL" id="NHZQ01000331">
    <property type="protein sequence ID" value="PSK43089.1"/>
    <property type="molecule type" value="Genomic_DNA"/>
</dbReference>
<organism evidence="2 3">
    <name type="scientific">Elsinoe australis</name>
    <dbReference type="NCBI Taxonomy" id="40998"/>
    <lineage>
        <taxon>Eukaryota</taxon>
        <taxon>Fungi</taxon>
        <taxon>Dikarya</taxon>
        <taxon>Ascomycota</taxon>
        <taxon>Pezizomycotina</taxon>
        <taxon>Dothideomycetes</taxon>
        <taxon>Dothideomycetidae</taxon>
        <taxon>Myriangiales</taxon>
        <taxon>Elsinoaceae</taxon>
        <taxon>Elsinoe</taxon>
    </lineage>
</organism>
<proteinExistence type="predicted"/>
<dbReference type="AlphaFoldDB" id="A0A2P7Z4F9"/>
<sequence>MKSVIASAVLGAAALVNAASIPHGHAHAHTHARRASIDVQKRAPINFMSAADVSRLADVKDSLWNAASSIMEGKNIAADADSEAPIAVGGKGPFLVEFKNESPEDIILVAWSDLNKTNPWDAANVKTCAPDVTHTLRSNTTTTISYNPNVVASKKISGGWAGIYADTTVQNGFVYNTWGEATFRTDNAFSTTDVSRLPNMNGNDMEIYNYAKQGDDEPACESTMTKCSFICPPGQDKCTEGGTIQDCPVGAAGNTASADKKDGGCGGLTQTGGFIKVSFF</sequence>
<gene>
    <name evidence="2" type="ORF">B9Z65_7043</name>
</gene>
<evidence type="ECO:0000313" key="3">
    <source>
        <dbReference type="Proteomes" id="UP000243723"/>
    </source>
</evidence>
<reference evidence="2 3" key="1">
    <citation type="submission" date="2017-05" db="EMBL/GenBank/DDBJ databases">
        <title>Draft genome sequence of Elsinoe australis.</title>
        <authorList>
            <person name="Cheng Q."/>
        </authorList>
    </citation>
    <scope>NUCLEOTIDE SEQUENCE [LARGE SCALE GENOMIC DNA]</scope>
    <source>
        <strain evidence="2 3">NL1</strain>
    </source>
</reference>
<evidence type="ECO:0000313" key="2">
    <source>
        <dbReference type="EMBL" id="PSK43089.1"/>
    </source>
</evidence>
<protein>
    <submittedName>
        <fullName evidence="2">Proteinral negative regulator of transcription subunit 4</fullName>
    </submittedName>
</protein>
<feature type="signal peptide" evidence="1">
    <location>
        <begin position="1"/>
        <end position="18"/>
    </location>
</feature>